<organism evidence="2 3">
    <name type="scientific">Alternaria atra</name>
    <dbReference type="NCBI Taxonomy" id="119953"/>
    <lineage>
        <taxon>Eukaryota</taxon>
        <taxon>Fungi</taxon>
        <taxon>Dikarya</taxon>
        <taxon>Ascomycota</taxon>
        <taxon>Pezizomycotina</taxon>
        <taxon>Dothideomycetes</taxon>
        <taxon>Pleosporomycetidae</taxon>
        <taxon>Pleosporales</taxon>
        <taxon>Pleosporineae</taxon>
        <taxon>Pleosporaceae</taxon>
        <taxon>Alternaria</taxon>
        <taxon>Alternaria sect. Ulocladioides</taxon>
    </lineage>
</organism>
<dbReference type="GeneID" id="67017340"/>
<evidence type="ECO:0000313" key="3">
    <source>
        <dbReference type="Proteomes" id="UP000676310"/>
    </source>
</evidence>
<proteinExistence type="predicted"/>
<dbReference type="Proteomes" id="UP000676310">
    <property type="component" value="Unassembled WGS sequence"/>
</dbReference>
<dbReference type="AlphaFoldDB" id="A0A8J2HS77"/>
<feature type="compositionally biased region" description="Polar residues" evidence="1">
    <location>
        <begin position="170"/>
        <end position="183"/>
    </location>
</feature>
<feature type="compositionally biased region" description="Basic residues" evidence="1">
    <location>
        <begin position="304"/>
        <end position="319"/>
    </location>
</feature>
<reference evidence="2" key="1">
    <citation type="submission" date="2021-05" db="EMBL/GenBank/DDBJ databases">
        <authorList>
            <person name="Stam R."/>
        </authorList>
    </citation>
    <scope>NUCLEOTIDE SEQUENCE</scope>
    <source>
        <strain evidence="2">CS162</strain>
    </source>
</reference>
<protein>
    <submittedName>
        <fullName evidence="2">Uncharacterized protein</fullName>
    </submittedName>
</protein>
<evidence type="ECO:0000256" key="1">
    <source>
        <dbReference type="SAM" id="MobiDB-lite"/>
    </source>
</evidence>
<accession>A0A8J2HS77</accession>
<feature type="region of interest" description="Disordered" evidence="1">
    <location>
        <begin position="292"/>
        <end position="319"/>
    </location>
</feature>
<sequence>MAENGTISAMYKPTRPSLGDWSRSEYLYIQLHSELLFAVAYLPAAPCPCIDDASQYIGYCQYFAIPDATTDDPLEEAGSGVVKGIKTFIDKRDELSGWVMWALRATKMKAIVNSDDSEIRNVKVSLAMLQEYRQIRERMGVDTYVDNPKFCPALWSFLQDAARNQFPRFSGNTTQAEPTQDVDTNADMDMDMDFTSITGSVPANDLADTSDHDSTDENKIPDAEDDVNPGTTRLGPDDFARETGTVRCTRYMPSNGQRCRRRAATENEDRRSWLCHNHDPVEKKKILADRLARNKAAKTAKGFRPAKPKQQKKQKKVGK</sequence>
<gene>
    <name evidence="2" type="ORF">ALTATR162_LOCUS555</name>
</gene>
<keyword evidence="3" id="KW-1185">Reference proteome</keyword>
<evidence type="ECO:0000313" key="2">
    <source>
        <dbReference type="EMBL" id="CAG5139735.1"/>
    </source>
</evidence>
<dbReference type="OrthoDB" id="3691121at2759"/>
<dbReference type="RefSeq" id="XP_043164084.1">
    <property type="nucleotide sequence ID" value="XM_043308149.1"/>
</dbReference>
<feature type="compositionally biased region" description="Basic and acidic residues" evidence="1">
    <location>
        <begin position="209"/>
        <end position="222"/>
    </location>
</feature>
<name>A0A8J2HS77_9PLEO</name>
<feature type="region of interest" description="Disordered" evidence="1">
    <location>
        <begin position="168"/>
        <end position="240"/>
    </location>
</feature>
<dbReference type="EMBL" id="CAJRGZ010000015">
    <property type="protein sequence ID" value="CAG5139735.1"/>
    <property type="molecule type" value="Genomic_DNA"/>
</dbReference>
<comment type="caution">
    <text evidence="2">The sequence shown here is derived from an EMBL/GenBank/DDBJ whole genome shotgun (WGS) entry which is preliminary data.</text>
</comment>